<dbReference type="Pfam" id="PF10502">
    <property type="entry name" value="Peptidase_S26"/>
    <property type="match status" value="1"/>
</dbReference>
<accession>A0AB33IWI8</accession>
<protein>
    <recommendedName>
        <fullName evidence="1">Peptidase S26 domain-containing protein</fullName>
    </recommendedName>
</protein>
<organism evidence="2">
    <name type="scientific">Prevotella sp. GTC17253</name>
    <dbReference type="NCBI Taxonomy" id="3236793"/>
    <lineage>
        <taxon>Bacteria</taxon>
        <taxon>Pseudomonadati</taxon>
        <taxon>Bacteroidota</taxon>
        <taxon>Bacteroidia</taxon>
        <taxon>Bacteroidales</taxon>
        <taxon>Prevotellaceae</taxon>
        <taxon>Prevotella</taxon>
    </lineage>
</organism>
<dbReference type="Gene3D" id="2.10.109.10">
    <property type="entry name" value="Umud Fragment, subunit A"/>
    <property type="match status" value="1"/>
</dbReference>
<proteinExistence type="predicted"/>
<dbReference type="SUPFAM" id="SSF51306">
    <property type="entry name" value="LexA/Signal peptidase"/>
    <property type="match status" value="1"/>
</dbReference>
<sequence length="135" mass="15440">MRFPFKFILGLVAAILLMLAVRAYAFTVYTVTDSALQPMLRTGDRVMVDRLMHRKLKHGALVVFRQQGTVIGQIEALPGDTIALKGTHYLVPTRCCDRCQSRDCQLYLVNTGKGRQLVYQHQMIGRAFRLFHLSW</sequence>
<dbReference type="AlphaFoldDB" id="A0AB33IWI8"/>
<dbReference type="InterPro" id="IPR019533">
    <property type="entry name" value="Peptidase_S26"/>
</dbReference>
<dbReference type="CDD" id="cd06462">
    <property type="entry name" value="Peptidase_S24_S26"/>
    <property type="match status" value="1"/>
</dbReference>
<evidence type="ECO:0000313" key="2">
    <source>
        <dbReference type="EMBL" id="BFO71712.1"/>
    </source>
</evidence>
<dbReference type="GO" id="GO:0004252">
    <property type="term" value="F:serine-type endopeptidase activity"/>
    <property type="evidence" value="ECO:0007669"/>
    <property type="project" value="InterPro"/>
</dbReference>
<dbReference type="GO" id="GO:0006465">
    <property type="term" value="P:signal peptide processing"/>
    <property type="evidence" value="ECO:0007669"/>
    <property type="project" value="InterPro"/>
</dbReference>
<dbReference type="EMBL" id="AP035785">
    <property type="protein sequence ID" value="BFO71712.1"/>
    <property type="molecule type" value="Genomic_DNA"/>
</dbReference>
<reference evidence="2" key="1">
    <citation type="submission" date="2024-07" db="EMBL/GenBank/DDBJ databases">
        <title>Complete genome sequence of Prevotella sp. YM-2024 GTC17253.</title>
        <authorList>
            <person name="Hayashi M."/>
            <person name="Muto Y."/>
            <person name="Tanaka K."/>
            <person name="Niwa H."/>
        </authorList>
    </citation>
    <scope>NUCLEOTIDE SEQUENCE</scope>
    <source>
        <strain evidence="2">GTC17253</strain>
    </source>
</reference>
<evidence type="ECO:0000259" key="1">
    <source>
        <dbReference type="Pfam" id="PF10502"/>
    </source>
</evidence>
<name>A0AB33IWI8_9BACT</name>
<gene>
    <name evidence="2" type="ORF">GTC17253_16780</name>
</gene>
<dbReference type="InterPro" id="IPR036286">
    <property type="entry name" value="LexA/Signal_pep-like_sf"/>
</dbReference>
<feature type="domain" description="Peptidase S26" evidence="1">
    <location>
        <begin position="7"/>
        <end position="88"/>
    </location>
</feature>